<gene>
    <name evidence="2" type="ORF">Tco_0976291</name>
</gene>
<feature type="compositionally biased region" description="Basic and acidic residues" evidence="1">
    <location>
        <begin position="167"/>
        <end position="196"/>
    </location>
</feature>
<evidence type="ECO:0008006" key="4">
    <source>
        <dbReference type="Google" id="ProtNLM"/>
    </source>
</evidence>
<comment type="caution">
    <text evidence="2">The sequence shown here is derived from an EMBL/GenBank/DDBJ whole genome shotgun (WGS) entry which is preliminary data.</text>
</comment>
<reference evidence="2" key="1">
    <citation type="journal article" date="2022" name="Int. J. Mol. Sci.">
        <title>Draft Genome of Tanacetum Coccineum: Genomic Comparison of Closely Related Tanacetum-Family Plants.</title>
        <authorList>
            <person name="Yamashiro T."/>
            <person name="Shiraishi A."/>
            <person name="Nakayama K."/>
            <person name="Satake H."/>
        </authorList>
    </citation>
    <scope>NUCLEOTIDE SEQUENCE</scope>
</reference>
<proteinExistence type="predicted"/>
<dbReference type="Proteomes" id="UP001151760">
    <property type="component" value="Unassembled WGS sequence"/>
</dbReference>
<feature type="region of interest" description="Disordered" evidence="1">
    <location>
        <begin position="1"/>
        <end position="49"/>
    </location>
</feature>
<name>A0ABQ5EGS8_9ASTR</name>
<feature type="compositionally biased region" description="Basic residues" evidence="1">
    <location>
        <begin position="24"/>
        <end position="35"/>
    </location>
</feature>
<keyword evidence="3" id="KW-1185">Reference proteome</keyword>
<reference evidence="2" key="2">
    <citation type="submission" date="2022-01" db="EMBL/GenBank/DDBJ databases">
        <authorList>
            <person name="Yamashiro T."/>
            <person name="Shiraishi A."/>
            <person name="Satake H."/>
            <person name="Nakayama K."/>
        </authorList>
    </citation>
    <scope>NUCLEOTIDE SEQUENCE</scope>
</reference>
<feature type="compositionally biased region" description="Low complexity" evidence="1">
    <location>
        <begin position="197"/>
        <end position="211"/>
    </location>
</feature>
<sequence>MGSFINSIDPHHTPTIIQPSTSQPHKKKKPRKPKRKDTEIPQFSGLTDNVADEAVNEEMDDSLQRAATTVTSLDAEQDRGGGPKRQETMGNTIAQTRLENVSKTSNDPLLARGNILRSGEDSLDLNELMELCKILQQMVLDLETTKTTQANEIASLEKRVKKLERRMVMDIQEKDKNRSQNDKTEHENGKSVKEKSTQSQSQIKSKSTPGS</sequence>
<dbReference type="EMBL" id="BQNB010016295">
    <property type="protein sequence ID" value="GJT50134.1"/>
    <property type="molecule type" value="Genomic_DNA"/>
</dbReference>
<feature type="compositionally biased region" description="Basic and acidic residues" evidence="1">
    <location>
        <begin position="76"/>
        <end position="87"/>
    </location>
</feature>
<accession>A0ABQ5EGS8</accession>
<evidence type="ECO:0000313" key="2">
    <source>
        <dbReference type="EMBL" id="GJT50134.1"/>
    </source>
</evidence>
<feature type="region of interest" description="Disordered" evidence="1">
    <location>
        <begin position="68"/>
        <end position="88"/>
    </location>
</feature>
<evidence type="ECO:0000256" key="1">
    <source>
        <dbReference type="SAM" id="MobiDB-lite"/>
    </source>
</evidence>
<feature type="region of interest" description="Disordered" evidence="1">
    <location>
        <begin position="167"/>
        <end position="211"/>
    </location>
</feature>
<protein>
    <recommendedName>
        <fullName evidence="4">Phosphoprotein</fullName>
    </recommendedName>
</protein>
<organism evidence="2 3">
    <name type="scientific">Tanacetum coccineum</name>
    <dbReference type="NCBI Taxonomy" id="301880"/>
    <lineage>
        <taxon>Eukaryota</taxon>
        <taxon>Viridiplantae</taxon>
        <taxon>Streptophyta</taxon>
        <taxon>Embryophyta</taxon>
        <taxon>Tracheophyta</taxon>
        <taxon>Spermatophyta</taxon>
        <taxon>Magnoliopsida</taxon>
        <taxon>eudicotyledons</taxon>
        <taxon>Gunneridae</taxon>
        <taxon>Pentapetalae</taxon>
        <taxon>asterids</taxon>
        <taxon>campanulids</taxon>
        <taxon>Asterales</taxon>
        <taxon>Asteraceae</taxon>
        <taxon>Asteroideae</taxon>
        <taxon>Anthemideae</taxon>
        <taxon>Anthemidinae</taxon>
        <taxon>Tanacetum</taxon>
    </lineage>
</organism>
<evidence type="ECO:0000313" key="3">
    <source>
        <dbReference type="Proteomes" id="UP001151760"/>
    </source>
</evidence>